<evidence type="ECO:0000259" key="2">
    <source>
        <dbReference type="Pfam" id="PF00535"/>
    </source>
</evidence>
<comment type="caution">
    <text evidence="3">The sequence shown here is derived from an EMBL/GenBank/DDBJ whole genome shotgun (WGS) entry which is preliminary data.</text>
</comment>
<dbReference type="PANTHER" id="PTHR43685">
    <property type="entry name" value="GLYCOSYLTRANSFERASE"/>
    <property type="match status" value="1"/>
</dbReference>
<keyword evidence="4" id="KW-1185">Reference proteome</keyword>
<dbReference type="Pfam" id="PF00535">
    <property type="entry name" value="Glycos_transf_2"/>
    <property type="match status" value="1"/>
</dbReference>
<name>A0ABW5KRI3_9FLAO</name>
<sequence>MPFHLLKYLQPTHYFALKKRDGAFVFPVVDQLPSAITNQLEPDTSFKSALSQTYDLSWQAIQKGYIGDAATYQHFEALPLADNYRFIRKYFHLAWVVYVLLFRFASLKNPFKEWRAFYGSRHTASSCYLETPLVHTAYAGFESDLLARQPKVSVIIPTLNRYVFLKDVLKDLEAQDYTNFEVLVVDQSEPFQQAFYEGYNLDIQVIRQDQKALWLARNTAVKKAAGDYLLFFDDDSRVDAKWISAHIKCLDYFNADLSSGVSISKVGAEIPANYSFFRVSDQLDTGNVLIKKTVFYKIGLFDRQFERQRMGDGEYGLRSYLQGFLNVSNPQAKRLHLKVDSGGLREMGSWDAFRTKKWFAPRPLPSVLYFFRKYFGDKFAILAVIRTVPFSIIPYKYKKNKGMMLLGVFISILLLPLVFIQVIKSWRLASTKLIEGAKIDSLV</sequence>
<dbReference type="InterPro" id="IPR029044">
    <property type="entry name" value="Nucleotide-diphossugar_trans"/>
</dbReference>
<dbReference type="EC" id="2.4.-.-" evidence="3"/>
<reference evidence="4" key="1">
    <citation type="journal article" date="2019" name="Int. J. Syst. Evol. Microbiol.">
        <title>The Global Catalogue of Microorganisms (GCM) 10K type strain sequencing project: providing services to taxonomists for standard genome sequencing and annotation.</title>
        <authorList>
            <consortium name="The Broad Institute Genomics Platform"/>
            <consortium name="The Broad Institute Genome Sequencing Center for Infectious Disease"/>
            <person name="Wu L."/>
            <person name="Ma J."/>
        </authorList>
    </citation>
    <scope>NUCLEOTIDE SEQUENCE [LARGE SCALE GENOMIC DNA]</scope>
    <source>
        <strain evidence="4">KCTC 42587</strain>
    </source>
</reference>
<dbReference type="InterPro" id="IPR001173">
    <property type="entry name" value="Glyco_trans_2-like"/>
</dbReference>
<organism evidence="3 4">
    <name type="scientific">Bizionia sediminis</name>
    <dbReference type="NCBI Taxonomy" id="1737064"/>
    <lineage>
        <taxon>Bacteria</taxon>
        <taxon>Pseudomonadati</taxon>
        <taxon>Bacteroidota</taxon>
        <taxon>Flavobacteriia</taxon>
        <taxon>Flavobacteriales</taxon>
        <taxon>Flavobacteriaceae</taxon>
        <taxon>Bizionia</taxon>
    </lineage>
</organism>
<dbReference type="SUPFAM" id="SSF53448">
    <property type="entry name" value="Nucleotide-diphospho-sugar transferases"/>
    <property type="match status" value="1"/>
</dbReference>
<feature type="domain" description="Glycosyltransferase 2-like" evidence="2">
    <location>
        <begin position="153"/>
        <end position="262"/>
    </location>
</feature>
<dbReference type="EMBL" id="JBHULS010000001">
    <property type="protein sequence ID" value="MFD2550405.1"/>
    <property type="molecule type" value="Genomic_DNA"/>
</dbReference>
<dbReference type="Proteomes" id="UP001597472">
    <property type="component" value="Unassembled WGS sequence"/>
</dbReference>
<dbReference type="PANTHER" id="PTHR43685:SF2">
    <property type="entry name" value="GLYCOSYLTRANSFERASE 2-LIKE DOMAIN-CONTAINING PROTEIN"/>
    <property type="match status" value="1"/>
</dbReference>
<keyword evidence="1" id="KW-0472">Membrane</keyword>
<dbReference type="RefSeq" id="WP_376891164.1">
    <property type="nucleotide sequence ID" value="NZ_JBHULS010000001.1"/>
</dbReference>
<keyword evidence="3" id="KW-0808">Transferase</keyword>
<accession>A0ABW5KRI3</accession>
<evidence type="ECO:0000313" key="4">
    <source>
        <dbReference type="Proteomes" id="UP001597472"/>
    </source>
</evidence>
<dbReference type="GO" id="GO:0016757">
    <property type="term" value="F:glycosyltransferase activity"/>
    <property type="evidence" value="ECO:0007669"/>
    <property type="project" value="UniProtKB-KW"/>
</dbReference>
<gene>
    <name evidence="3" type="ORF">ACFSQP_01125</name>
</gene>
<dbReference type="CDD" id="cd00761">
    <property type="entry name" value="Glyco_tranf_GTA_type"/>
    <property type="match status" value="1"/>
</dbReference>
<evidence type="ECO:0000313" key="3">
    <source>
        <dbReference type="EMBL" id="MFD2550405.1"/>
    </source>
</evidence>
<protein>
    <submittedName>
        <fullName evidence="3">Glycosyltransferase family 2 protein</fullName>
        <ecNumber evidence="3">2.4.-.-</ecNumber>
    </submittedName>
</protein>
<evidence type="ECO:0000256" key="1">
    <source>
        <dbReference type="SAM" id="Phobius"/>
    </source>
</evidence>
<keyword evidence="1" id="KW-0812">Transmembrane</keyword>
<dbReference type="InterPro" id="IPR050834">
    <property type="entry name" value="Glycosyltransf_2"/>
</dbReference>
<dbReference type="Gene3D" id="3.90.550.10">
    <property type="entry name" value="Spore Coat Polysaccharide Biosynthesis Protein SpsA, Chain A"/>
    <property type="match status" value="1"/>
</dbReference>
<proteinExistence type="predicted"/>
<feature type="transmembrane region" description="Helical" evidence="1">
    <location>
        <begin position="403"/>
        <end position="423"/>
    </location>
</feature>
<feature type="transmembrane region" description="Helical" evidence="1">
    <location>
        <begin position="90"/>
        <end position="107"/>
    </location>
</feature>
<keyword evidence="1" id="KW-1133">Transmembrane helix</keyword>
<keyword evidence="3" id="KW-0328">Glycosyltransferase</keyword>